<organism evidence="1 2">
    <name type="scientific">Peribacillus simplex</name>
    <dbReference type="NCBI Taxonomy" id="1478"/>
    <lineage>
        <taxon>Bacteria</taxon>
        <taxon>Bacillati</taxon>
        <taxon>Bacillota</taxon>
        <taxon>Bacilli</taxon>
        <taxon>Bacillales</taxon>
        <taxon>Bacillaceae</taxon>
        <taxon>Peribacillus</taxon>
    </lineage>
</organism>
<gene>
    <name evidence="1" type="ORF">SAMN05878482_101732</name>
</gene>
<proteinExistence type="predicted"/>
<evidence type="ECO:0000313" key="2">
    <source>
        <dbReference type="Proteomes" id="UP000185829"/>
    </source>
</evidence>
<comment type="caution">
    <text evidence="1">The sequence shown here is derived from an EMBL/GenBank/DDBJ whole genome shotgun (WGS) entry which is preliminary data.</text>
</comment>
<protein>
    <submittedName>
        <fullName evidence="1">Uncharacterized protein</fullName>
    </submittedName>
</protein>
<dbReference type="EMBL" id="FTMX01000001">
    <property type="protein sequence ID" value="SIQ24484.1"/>
    <property type="molecule type" value="Genomic_DNA"/>
</dbReference>
<evidence type="ECO:0000313" key="1">
    <source>
        <dbReference type="EMBL" id="SIQ24484.1"/>
    </source>
</evidence>
<accession>A0A9X8WHU8</accession>
<dbReference type="Proteomes" id="UP000185829">
    <property type="component" value="Unassembled WGS sequence"/>
</dbReference>
<reference evidence="1 2" key="1">
    <citation type="submission" date="2017-01" db="EMBL/GenBank/DDBJ databases">
        <authorList>
            <person name="Varghese N."/>
            <person name="Submissions S."/>
        </authorList>
    </citation>
    <scope>NUCLEOTIDE SEQUENCE [LARGE SCALE GENOMIC DNA]</scope>
    <source>
        <strain evidence="1 2">RUG2-6</strain>
    </source>
</reference>
<name>A0A9X8WHU8_9BACI</name>
<sequence length="31" mass="3499">MTLYLHGAVAISPSVSKDNHIKFDLCQAEYF</sequence>
<dbReference type="AlphaFoldDB" id="A0A9X8WHU8"/>